<dbReference type="Gene3D" id="3.20.20.70">
    <property type="entry name" value="Aldolase class I"/>
    <property type="match status" value="1"/>
</dbReference>
<dbReference type="InterPro" id="IPR022893">
    <property type="entry name" value="Shikimate_DH_fam"/>
</dbReference>
<feature type="binding site" evidence="4">
    <location>
        <position position="305"/>
    </location>
    <ligand>
        <name>shikimate</name>
        <dbReference type="ChEBI" id="CHEBI:36208"/>
    </ligand>
</feature>
<feature type="binding site" evidence="4">
    <location>
        <position position="449"/>
    </location>
    <ligand>
        <name>NADP(+)</name>
        <dbReference type="ChEBI" id="CHEBI:58349"/>
    </ligand>
</feature>
<gene>
    <name evidence="4 7" type="primary">aroE</name>
    <name evidence="7" type="ORF">LuPra_03736</name>
</gene>
<comment type="caution">
    <text evidence="4">Lacks conserved residue(s) required for the propagation of feature annotation.</text>
</comment>
<evidence type="ECO:0000259" key="6">
    <source>
        <dbReference type="Pfam" id="PF18317"/>
    </source>
</evidence>
<dbReference type="EC" id="1.1.1.25" evidence="4"/>
<reference evidence="7 8" key="1">
    <citation type="journal article" date="2016" name="Genome Announc.">
        <title>First Complete Genome Sequence of a Subdivision 6 Acidobacterium Strain.</title>
        <authorList>
            <person name="Huang S."/>
            <person name="Vieira S."/>
            <person name="Bunk B."/>
            <person name="Riedel T."/>
            <person name="Sproer C."/>
            <person name="Overmann J."/>
        </authorList>
    </citation>
    <scope>NUCLEOTIDE SEQUENCE [LARGE SCALE GENOMIC DNA]</scope>
    <source>
        <strain evidence="8">DSM 100886 HEG_-6_39</strain>
    </source>
</reference>
<evidence type="ECO:0000256" key="2">
    <source>
        <dbReference type="ARBA" id="ARBA00023002"/>
    </source>
</evidence>
<dbReference type="InterPro" id="IPR046346">
    <property type="entry name" value="Aminoacid_DH-like_N_sf"/>
</dbReference>
<dbReference type="InterPro" id="IPR013708">
    <property type="entry name" value="Shikimate_DH-bd_N"/>
</dbReference>
<dbReference type="GO" id="GO:0009423">
    <property type="term" value="P:chorismate biosynthetic process"/>
    <property type="evidence" value="ECO:0007669"/>
    <property type="project" value="UniProtKB-UniRule"/>
</dbReference>
<dbReference type="GO" id="GO:0004764">
    <property type="term" value="F:shikimate 3-dehydrogenase (NADP+) activity"/>
    <property type="evidence" value="ECO:0007669"/>
    <property type="project" value="UniProtKB-UniRule"/>
</dbReference>
<dbReference type="STRING" id="1855912.LuPra_03736"/>
<reference evidence="8" key="2">
    <citation type="submission" date="2016-04" db="EMBL/GenBank/DDBJ databases">
        <title>First Complete Genome Sequence of a Subdivision 6 Acidobacterium.</title>
        <authorList>
            <person name="Huang S."/>
            <person name="Vieira S."/>
            <person name="Bunk B."/>
            <person name="Riedel T."/>
            <person name="Sproeer C."/>
            <person name="Overmann J."/>
        </authorList>
    </citation>
    <scope>NUCLEOTIDE SEQUENCE [LARGE SCALE GENOMIC DNA]</scope>
    <source>
        <strain evidence="8">DSM 100886 HEG_-6_39</strain>
    </source>
</reference>
<dbReference type="Gene3D" id="3.40.50.720">
    <property type="entry name" value="NAD(P)-binding Rossmann-like Domain"/>
    <property type="match status" value="1"/>
</dbReference>
<organism evidence="7 8">
    <name type="scientific">Luteitalea pratensis</name>
    <dbReference type="NCBI Taxonomy" id="1855912"/>
    <lineage>
        <taxon>Bacteria</taxon>
        <taxon>Pseudomonadati</taxon>
        <taxon>Acidobacteriota</taxon>
        <taxon>Vicinamibacteria</taxon>
        <taxon>Vicinamibacterales</taxon>
        <taxon>Vicinamibacteraceae</taxon>
        <taxon>Luteitalea</taxon>
    </lineage>
</organism>
<dbReference type="CDD" id="cd00502">
    <property type="entry name" value="DHQase_I"/>
    <property type="match status" value="1"/>
</dbReference>
<feature type="binding site" evidence="4">
    <location>
        <position position="456"/>
    </location>
    <ligand>
        <name>shikimate</name>
        <dbReference type="ChEBI" id="CHEBI:36208"/>
    </ligand>
</feature>
<dbReference type="KEGG" id="abac:LuPra_03736"/>
<dbReference type="Pfam" id="PF18317">
    <property type="entry name" value="SDH_C"/>
    <property type="match status" value="1"/>
</dbReference>
<dbReference type="CDD" id="cd01065">
    <property type="entry name" value="NAD_bind_Shikimate_DH"/>
    <property type="match status" value="1"/>
</dbReference>
<evidence type="ECO:0000256" key="1">
    <source>
        <dbReference type="ARBA" id="ARBA00004871"/>
    </source>
</evidence>
<comment type="subunit">
    <text evidence="4">Homodimer.</text>
</comment>
<evidence type="ECO:0000313" key="7">
    <source>
        <dbReference type="EMBL" id="AMY10503.1"/>
    </source>
</evidence>
<evidence type="ECO:0000259" key="5">
    <source>
        <dbReference type="Pfam" id="PF08501"/>
    </source>
</evidence>
<dbReference type="InterPro" id="IPR041121">
    <property type="entry name" value="SDH_C"/>
</dbReference>
<dbReference type="GO" id="GO:0003855">
    <property type="term" value="F:3-dehydroquinate dehydratase activity"/>
    <property type="evidence" value="ECO:0007669"/>
    <property type="project" value="InterPro"/>
</dbReference>
<evidence type="ECO:0000256" key="4">
    <source>
        <dbReference type="HAMAP-Rule" id="MF_00222"/>
    </source>
</evidence>
<keyword evidence="3 4" id="KW-0057">Aromatic amino acid biosynthesis</keyword>
<dbReference type="AlphaFoldDB" id="A0A143PQS6"/>
<dbReference type="UniPathway" id="UPA00053">
    <property type="reaction ID" value="UER00087"/>
</dbReference>
<dbReference type="RefSeq" id="WP_110172139.1">
    <property type="nucleotide sequence ID" value="NZ_CP015136.1"/>
</dbReference>
<feature type="binding site" evidence="4">
    <location>
        <position position="428"/>
    </location>
    <ligand>
        <name>shikimate</name>
        <dbReference type="ChEBI" id="CHEBI:36208"/>
    </ligand>
</feature>
<dbReference type="SUPFAM" id="SSF53223">
    <property type="entry name" value="Aminoacid dehydrogenase-like, N-terminal domain"/>
    <property type="match status" value="1"/>
</dbReference>
<dbReference type="PATRIC" id="fig|1813736.3.peg.3944"/>
<evidence type="ECO:0000313" key="8">
    <source>
        <dbReference type="Proteomes" id="UP000076079"/>
    </source>
</evidence>
<keyword evidence="2 4" id="KW-0560">Oxidoreductase</keyword>
<comment type="function">
    <text evidence="4">Involved in the biosynthesis of the chorismate, which leads to the biosynthesis of aromatic amino acids. Catalyzes the reversible NADPH linked reduction of 3-dehydroshikimate (DHSA) to yield shikimate (SA).</text>
</comment>
<dbReference type="HAMAP" id="MF_00222">
    <property type="entry name" value="Shikimate_DH_AroE"/>
    <property type="match status" value="1"/>
</dbReference>
<dbReference type="InterPro" id="IPR013785">
    <property type="entry name" value="Aldolase_TIM"/>
</dbReference>
<dbReference type="EMBL" id="CP015136">
    <property type="protein sequence ID" value="AMY10503.1"/>
    <property type="molecule type" value="Genomic_DNA"/>
</dbReference>
<dbReference type="GO" id="GO:0009073">
    <property type="term" value="P:aromatic amino acid family biosynthetic process"/>
    <property type="evidence" value="ECO:0007669"/>
    <property type="project" value="UniProtKB-KW"/>
</dbReference>
<dbReference type="Proteomes" id="UP000076079">
    <property type="component" value="Chromosome"/>
</dbReference>
<dbReference type="GO" id="GO:0019632">
    <property type="term" value="P:shikimate metabolic process"/>
    <property type="evidence" value="ECO:0007669"/>
    <property type="project" value="TreeGrafter"/>
</dbReference>
<keyword evidence="4" id="KW-0028">Amino-acid biosynthesis</keyword>
<comment type="similarity">
    <text evidence="4">Belongs to the shikimate dehydrogenase family.</text>
</comment>
<dbReference type="InterPro" id="IPR001381">
    <property type="entry name" value="DHquinase_I"/>
</dbReference>
<feature type="domain" description="Shikimate dehydrogenase substrate binding N-terminal" evidence="5">
    <location>
        <begin position="227"/>
        <end position="307"/>
    </location>
</feature>
<feature type="domain" description="SDH C-terminal" evidence="6">
    <location>
        <begin position="449"/>
        <end position="478"/>
    </location>
</feature>
<keyword evidence="8" id="KW-1185">Reference proteome</keyword>
<dbReference type="OrthoDB" id="9792692at2"/>
<dbReference type="SUPFAM" id="SSF51735">
    <property type="entry name" value="NAD(P)-binding Rossmann-fold domains"/>
    <property type="match status" value="1"/>
</dbReference>
<dbReference type="PANTHER" id="PTHR21089">
    <property type="entry name" value="SHIKIMATE DEHYDROGENASE"/>
    <property type="match status" value="1"/>
</dbReference>
<dbReference type="Gene3D" id="3.40.50.10860">
    <property type="entry name" value="Leucine Dehydrogenase, chain A, domain 1"/>
    <property type="match status" value="1"/>
</dbReference>
<sequence>MPTPTPVKLVATLADLTVEALPAARAEALRVADLVEFRLDRLPPLPLGEVLGEATARAVVTFRPTREGGLFSGDEATREQRLRDALAMGAAFVDVEWDADFADAVIAAHPGRVVLSRHDFVGLPADLAGLVRAMNARHPAIVKLAVTPTRLTDQLQLAAAAVAAAGTPVVLIAMGAAGLPSRILAGHVGSCWTYAGAAIAPGQVTPELMRSRYRVGQHTTGTQVFGVAGRPISHSLSPTLHNAALRALGVDGVYLPFEAQDIDDLLATAAAFDVRGLSVTAPFKLDALARASSADPVARRLGAANTLTRTPDGWVARNTDVEGFLHPLRARLPLARARASVLGAGGAARAVVAGLHAEGARVTVHARRRGQAESLVPLGATVGEWPPPPGSWDLLVNTTPVGTAPHADETPLGAELLGAGALVYDLVYNPGRTRLLREAAAAGCETLGGLEMLIAQAAVQVATWFPVEPPVEAMRAAIHAEAPQLVLETTCPR</sequence>
<dbReference type="InterPro" id="IPR036291">
    <property type="entry name" value="NAD(P)-bd_dom_sf"/>
</dbReference>
<dbReference type="PANTHER" id="PTHR21089:SF1">
    <property type="entry name" value="BIFUNCTIONAL 3-DEHYDROQUINATE DEHYDRATASE_SHIKIMATE DEHYDROGENASE, CHLOROPLASTIC"/>
    <property type="match status" value="1"/>
</dbReference>
<comment type="pathway">
    <text evidence="1 4">Metabolic intermediate biosynthesis; chorismate biosynthesis; chorismate from D-erythrose 4-phosphate and phosphoenolpyruvate: step 4/7.</text>
</comment>
<dbReference type="GO" id="GO:0008652">
    <property type="term" value="P:amino acid biosynthetic process"/>
    <property type="evidence" value="ECO:0007669"/>
    <property type="project" value="UniProtKB-KW"/>
</dbReference>
<feature type="binding site" evidence="4">
    <location>
        <position position="426"/>
    </location>
    <ligand>
        <name>NADP(+)</name>
        <dbReference type="ChEBI" id="CHEBI:58349"/>
    </ligand>
</feature>
<feature type="binding site" evidence="4">
    <location>
        <begin position="235"/>
        <end position="237"/>
    </location>
    <ligand>
        <name>shikimate</name>
        <dbReference type="ChEBI" id="CHEBI:36208"/>
    </ligand>
</feature>
<proteinExistence type="inferred from homology"/>
<evidence type="ECO:0000256" key="3">
    <source>
        <dbReference type="ARBA" id="ARBA00023141"/>
    </source>
</evidence>
<dbReference type="SUPFAM" id="SSF51569">
    <property type="entry name" value="Aldolase"/>
    <property type="match status" value="1"/>
</dbReference>
<dbReference type="Pfam" id="PF01487">
    <property type="entry name" value="DHquinase_I"/>
    <property type="match status" value="1"/>
</dbReference>
<feature type="binding site" evidence="4">
    <location>
        <position position="280"/>
    </location>
    <ligand>
        <name>shikimate</name>
        <dbReference type="ChEBI" id="CHEBI:36208"/>
    </ligand>
</feature>
<feature type="active site" description="Proton acceptor" evidence="4">
    <location>
        <position position="284"/>
    </location>
</feature>
<comment type="catalytic activity">
    <reaction evidence="4">
        <text>shikimate + NADP(+) = 3-dehydroshikimate + NADPH + H(+)</text>
        <dbReference type="Rhea" id="RHEA:17737"/>
        <dbReference type="ChEBI" id="CHEBI:15378"/>
        <dbReference type="ChEBI" id="CHEBI:16630"/>
        <dbReference type="ChEBI" id="CHEBI:36208"/>
        <dbReference type="ChEBI" id="CHEBI:57783"/>
        <dbReference type="ChEBI" id="CHEBI:58349"/>
        <dbReference type="EC" id="1.1.1.25"/>
    </reaction>
</comment>
<accession>A0A143PQS6</accession>
<protein>
    <recommendedName>
        <fullName evidence="4">Shikimate dehydrogenase (NADP(+))</fullName>
        <shortName evidence="4">SDH</shortName>
        <ecNumber evidence="4">1.1.1.25</ecNumber>
    </recommendedName>
</protein>
<feature type="binding site" evidence="4">
    <location>
        <position position="320"/>
    </location>
    <ligand>
        <name>shikimate</name>
        <dbReference type="ChEBI" id="CHEBI:36208"/>
    </ligand>
</feature>
<feature type="binding site" evidence="4">
    <location>
        <begin position="343"/>
        <end position="347"/>
    </location>
    <ligand>
        <name>NADP(+)</name>
        <dbReference type="ChEBI" id="CHEBI:58349"/>
    </ligand>
</feature>
<name>A0A143PQS6_LUTPR</name>
<keyword evidence="4" id="KW-0521">NADP</keyword>
<dbReference type="Pfam" id="PF08501">
    <property type="entry name" value="Shikimate_dh_N"/>
    <property type="match status" value="1"/>
</dbReference>